<dbReference type="SUPFAM" id="SSF53383">
    <property type="entry name" value="PLP-dependent transferases"/>
    <property type="match status" value="1"/>
</dbReference>
<accession>D5WTS7</accession>
<dbReference type="HOGENOM" id="CLU_025925_2_1_9"/>
<keyword evidence="4" id="KW-0663">Pyridoxal phosphate</keyword>
<gene>
    <name evidence="7" type="ordered locus">Btus_0479</name>
</gene>
<evidence type="ECO:0000259" key="6">
    <source>
        <dbReference type="PROSITE" id="PS00703"/>
    </source>
</evidence>
<sequence length="499" mass="54501">MKKERDSLDQGSTPLFTALMEHARRRPLQFHIPGHKAGTGADPEFREFLGDAAFSIDLINIAPLDDLHHPEGAIRDAQRLAAAAFGADHTFFSVQGTSGAIMTMIMAVCGPGDKILVPRNVHKSVMSAIILSGAHPIFMPPEIDERIGIAHGVSVSTVKTMLNWHPDARAVLVINPTYYGVVADLRAIVALAHDRDIPVLVDEAHGAHIHFHEDLPISAMDAGADMAATSVHKLGGSLTQSSVLNVRQGRVDPRHVQAVLSMLTTTSTSYLLLASLDTARRQLAVRGRELIARALDLAREARDRINQIEGLYCFGEDGLKGSAAVAYDPLKLTVCVKDLGITGYDAEQILRERFGIEVELSDLYNILCIVSPGDGEEEMRALVEALEALAAEFHHQIGQYPVEVKTPVMPLLAMTPREAFYAETDTVSLQDSVGRIFAEMLMVYPPGIPILVPGEIVTEASLEYIREHMNAGLPVQGTDDPEVRRVKVVRRPVEELLRI</sequence>
<dbReference type="EMBL" id="CP002017">
    <property type="protein sequence ID" value="ADG05247.1"/>
    <property type="molecule type" value="Genomic_DNA"/>
</dbReference>
<dbReference type="PROSITE" id="PS00703">
    <property type="entry name" value="OKR_DC_1"/>
    <property type="match status" value="1"/>
</dbReference>
<dbReference type="eggNOG" id="COG1982">
    <property type="taxonomic scope" value="Bacteria"/>
</dbReference>
<evidence type="ECO:0000313" key="8">
    <source>
        <dbReference type="Proteomes" id="UP000002368"/>
    </source>
</evidence>
<dbReference type="KEGG" id="bts:Btus_0479"/>
<keyword evidence="5 7" id="KW-0456">Lyase</keyword>
<name>D5WTS7_KYRT2</name>
<dbReference type="InterPro" id="IPR015424">
    <property type="entry name" value="PyrdxlP-dep_Trfase"/>
</dbReference>
<evidence type="ECO:0000256" key="4">
    <source>
        <dbReference type="ARBA" id="ARBA00022898"/>
    </source>
</evidence>
<keyword evidence="3" id="KW-0210">Decarboxylase</keyword>
<evidence type="ECO:0000256" key="3">
    <source>
        <dbReference type="ARBA" id="ARBA00022793"/>
    </source>
</evidence>
<dbReference type="CDD" id="cd00615">
    <property type="entry name" value="Orn_deC_like"/>
    <property type="match status" value="1"/>
</dbReference>
<reference evidence="7 8" key="1">
    <citation type="journal article" date="2011" name="Stand. Genomic Sci.">
        <title>Complete genome sequence of the thermophilic, hydrogen-oxidizing Bacillus tusciae type strain (T2) and reclassification in the new genus, Kyrpidia gen. nov. as Kyrpidia tusciae comb. nov. and emendation of the family Alicyclobacillaceae da Costa and Rainey, 2010.</title>
        <authorList>
            <person name="Klenk H.P."/>
            <person name="Lapidus A."/>
            <person name="Chertkov O."/>
            <person name="Copeland A."/>
            <person name="Del Rio T.G."/>
            <person name="Nolan M."/>
            <person name="Lucas S."/>
            <person name="Chen F."/>
            <person name="Tice H."/>
            <person name="Cheng J.F."/>
            <person name="Han C."/>
            <person name="Bruce D."/>
            <person name="Goodwin L."/>
            <person name="Pitluck S."/>
            <person name="Pati A."/>
            <person name="Ivanova N."/>
            <person name="Mavromatis K."/>
            <person name="Daum C."/>
            <person name="Chen A."/>
            <person name="Palaniappan K."/>
            <person name="Chang Y.J."/>
            <person name="Land M."/>
            <person name="Hauser L."/>
            <person name="Jeffries C.D."/>
            <person name="Detter J.C."/>
            <person name="Rohde M."/>
            <person name="Abt B."/>
            <person name="Pukall R."/>
            <person name="Goker M."/>
            <person name="Bristow J."/>
            <person name="Markowitz V."/>
            <person name="Hugenholtz P."/>
            <person name="Eisen J.A."/>
        </authorList>
    </citation>
    <scope>NUCLEOTIDE SEQUENCE [LARGE SCALE GENOMIC DNA]</scope>
    <source>
        <strain evidence="7 8">DSM 2912</strain>
    </source>
</reference>
<evidence type="ECO:0000256" key="5">
    <source>
        <dbReference type="ARBA" id="ARBA00023239"/>
    </source>
</evidence>
<dbReference type="RefSeq" id="WP_013074540.1">
    <property type="nucleotide sequence ID" value="NC_014098.1"/>
</dbReference>
<dbReference type="EC" id="4.1.1.19" evidence="7"/>
<dbReference type="PANTHER" id="PTHR43277">
    <property type="entry name" value="ARGININE DECARBOXYLASE"/>
    <property type="match status" value="1"/>
</dbReference>
<dbReference type="InterPro" id="IPR000310">
    <property type="entry name" value="Orn/Lys/Arg_deCO2ase_major_dom"/>
</dbReference>
<dbReference type="InterPro" id="IPR052357">
    <property type="entry name" value="Orn_Lys_Arg_decarboxylase-I"/>
</dbReference>
<comment type="cofactor">
    <cofactor evidence="1">
        <name>pyridoxal 5'-phosphate</name>
        <dbReference type="ChEBI" id="CHEBI:597326"/>
    </cofactor>
</comment>
<dbReference type="InterPro" id="IPR036633">
    <property type="entry name" value="Prn/Lys/Arg_de-COase_C_sf"/>
</dbReference>
<dbReference type="InterPro" id="IPR008286">
    <property type="entry name" value="Prn/Lys/Arg_de-COase_C"/>
</dbReference>
<comment type="similarity">
    <text evidence="2">Belongs to the Orn/Lys/Arg decarboxylase class-I family.</text>
</comment>
<protein>
    <submittedName>
        <fullName evidence="7">Arginine decarboxylase</fullName>
        <ecNumber evidence="7">4.1.1.19</ecNumber>
    </submittedName>
</protein>
<dbReference type="AlphaFoldDB" id="D5WTS7"/>
<evidence type="ECO:0000313" key="7">
    <source>
        <dbReference type="EMBL" id="ADG05247.1"/>
    </source>
</evidence>
<keyword evidence="8" id="KW-1185">Reference proteome</keyword>
<dbReference type="Proteomes" id="UP000002368">
    <property type="component" value="Chromosome"/>
</dbReference>
<dbReference type="InterPro" id="IPR015421">
    <property type="entry name" value="PyrdxlP-dep_Trfase_major"/>
</dbReference>
<proteinExistence type="inferred from homology"/>
<dbReference type="Pfam" id="PF03711">
    <property type="entry name" value="OKR_DC_1_C"/>
    <property type="match status" value="1"/>
</dbReference>
<dbReference type="Pfam" id="PF01276">
    <property type="entry name" value="OKR_DC_1"/>
    <property type="match status" value="1"/>
</dbReference>
<dbReference type="SUPFAM" id="SSF55904">
    <property type="entry name" value="Ornithine decarboxylase C-terminal domain"/>
    <property type="match status" value="1"/>
</dbReference>
<dbReference type="PANTHER" id="PTHR43277:SF4">
    <property type="entry name" value="ARGININE DECARBOXYLASE"/>
    <property type="match status" value="1"/>
</dbReference>
<feature type="domain" description="Orn/Lys/Arg decarboxylases family 1 pyridoxal-P attachment site" evidence="6">
    <location>
        <begin position="228"/>
        <end position="242"/>
    </location>
</feature>
<evidence type="ECO:0000256" key="1">
    <source>
        <dbReference type="ARBA" id="ARBA00001933"/>
    </source>
</evidence>
<dbReference type="Gene3D" id="3.90.100.10">
    <property type="entry name" value="Orn/Lys/Arg decarboxylase, C-terminal domain"/>
    <property type="match status" value="1"/>
</dbReference>
<dbReference type="STRING" id="562970.Btus_0479"/>
<evidence type="ECO:0000256" key="2">
    <source>
        <dbReference type="ARBA" id="ARBA00010671"/>
    </source>
</evidence>
<dbReference type="Gene3D" id="3.40.640.10">
    <property type="entry name" value="Type I PLP-dependent aspartate aminotransferase-like (Major domain)"/>
    <property type="match status" value="1"/>
</dbReference>
<organism evidence="7 8">
    <name type="scientific">Kyrpidia tusciae (strain DSM 2912 / NBRC 15312 / T2)</name>
    <name type="common">Bacillus tusciae</name>
    <dbReference type="NCBI Taxonomy" id="562970"/>
    <lineage>
        <taxon>Bacteria</taxon>
        <taxon>Bacillati</taxon>
        <taxon>Bacillota</taxon>
        <taxon>Bacilli</taxon>
        <taxon>Bacillales</taxon>
        <taxon>Alicyclobacillaceae</taxon>
        <taxon>Kyrpidia</taxon>
    </lineage>
</organism>
<dbReference type="GO" id="GO:0008792">
    <property type="term" value="F:arginine decarboxylase activity"/>
    <property type="evidence" value="ECO:0007669"/>
    <property type="project" value="UniProtKB-EC"/>
</dbReference>